<feature type="transmembrane region" description="Helical" evidence="4">
    <location>
        <begin position="12"/>
        <end position="32"/>
    </location>
</feature>
<dbReference type="SMART" id="SM00342">
    <property type="entry name" value="HTH_ARAC"/>
    <property type="match status" value="1"/>
</dbReference>
<evidence type="ECO:0000259" key="5">
    <source>
        <dbReference type="PROSITE" id="PS01124"/>
    </source>
</evidence>
<dbReference type="InterPro" id="IPR018062">
    <property type="entry name" value="HTH_AraC-typ_CS"/>
</dbReference>
<name>A0A5C1NG35_9GAMM</name>
<dbReference type="InterPro" id="IPR018060">
    <property type="entry name" value="HTH_AraC"/>
</dbReference>
<dbReference type="PANTHER" id="PTHR43130:SF3">
    <property type="entry name" value="HTH-TYPE TRANSCRIPTIONAL REGULATOR RV1931C"/>
    <property type="match status" value="1"/>
</dbReference>
<dbReference type="KEGG" id="hbh:E4T21_09900"/>
<dbReference type="EMBL" id="CP038437">
    <property type="protein sequence ID" value="QEM81831.1"/>
    <property type="molecule type" value="Genomic_DNA"/>
</dbReference>
<keyword evidence="4" id="KW-1133">Transmembrane helix</keyword>
<dbReference type="PROSITE" id="PS00041">
    <property type="entry name" value="HTH_ARAC_FAMILY_1"/>
    <property type="match status" value="1"/>
</dbReference>
<accession>A0A5C1NG35</accession>
<protein>
    <submittedName>
        <fullName evidence="6">GlxA family transcriptional regulator</fullName>
    </submittedName>
</protein>
<dbReference type="RefSeq" id="WP_149284842.1">
    <property type="nucleotide sequence ID" value="NZ_CP038437.2"/>
</dbReference>
<dbReference type="GO" id="GO:0003700">
    <property type="term" value="F:DNA-binding transcription factor activity"/>
    <property type="evidence" value="ECO:0007669"/>
    <property type="project" value="InterPro"/>
</dbReference>
<proteinExistence type="predicted"/>
<evidence type="ECO:0000313" key="6">
    <source>
        <dbReference type="EMBL" id="QEM81831.1"/>
    </source>
</evidence>
<evidence type="ECO:0000313" key="7">
    <source>
        <dbReference type="Proteomes" id="UP000324285"/>
    </source>
</evidence>
<sequence>MTESSSFDTEHIGFLLLPGFSMMAFFSAVEPLRIANRIAGRKLYDWTLIGLSGEPVTASNGMTLLVDHPMQEVRHLPALAVCSGFDPEMWIGHGLRGWLNRLDQGGCRIGALDTGAVVLAEAGLLAGETVTLHWESLPAFNERYPQIPTCDELFLLGKRRFFCAGGAAAMDMALEMMARRHGTTLAIDVSEQLIHDRMRSRGDHQRMTLARRLGSHHPRLVEAVALMERHLESPLPLHEIALRSGISARQLQRLFQDTLDTTPGAYYLGLRLKRAEHLLRETDLSVLAIGLACGFGSASTFSRAFQRHFGFPPGTMRKRNRSS</sequence>
<dbReference type="OrthoDB" id="6057514at2"/>
<feature type="domain" description="HTH araC/xylS-type" evidence="5">
    <location>
        <begin position="221"/>
        <end position="319"/>
    </location>
</feature>
<dbReference type="AlphaFoldDB" id="A0A5C1NG35"/>
<dbReference type="PANTHER" id="PTHR43130">
    <property type="entry name" value="ARAC-FAMILY TRANSCRIPTIONAL REGULATOR"/>
    <property type="match status" value="1"/>
</dbReference>
<evidence type="ECO:0000256" key="3">
    <source>
        <dbReference type="ARBA" id="ARBA00023163"/>
    </source>
</evidence>
<dbReference type="CDD" id="cd03136">
    <property type="entry name" value="GATase1_AraC_ArgR_like"/>
    <property type="match status" value="1"/>
</dbReference>
<dbReference type="Gene3D" id="3.40.50.880">
    <property type="match status" value="1"/>
</dbReference>
<dbReference type="GO" id="GO:0043565">
    <property type="term" value="F:sequence-specific DNA binding"/>
    <property type="evidence" value="ECO:0007669"/>
    <property type="project" value="InterPro"/>
</dbReference>
<gene>
    <name evidence="6" type="ORF">E4T21_09900</name>
</gene>
<keyword evidence="1" id="KW-0805">Transcription regulation</keyword>
<evidence type="ECO:0000256" key="1">
    <source>
        <dbReference type="ARBA" id="ARBA00023015"/>
    </source>
</evidence>
<dbReference type="InterPro" id="IPR029062">
    <property type="entry name" value="Class_I_gatase-like"/>
</dbReference>
<keyword evidence="2" id="KW-0238">DNA-binding</keyword>
<dbReference type="SUPFAM" id="SSF46689">
    <property type="entry name" value="Homeodomain-like"/>
    <property type="match status" value="2"/>
</dbReference>
<dbReference type="PROSITE" id="PS01124">
    <property type="entry name" value="HTH_ARAC_FAMILY_2"/>
    <property type="match status" value="1"/>
</dbReference>
<organism evidence="6 7">
    <name type="scientific">Halomonas binhaiensis</name>
    <dbReference type="NCBI Taxonomy" id="2562282"/>
    <lineage>
        <taxon>Bacteria</taxon>
        <taxon>Pseudomonadati</taxon>
        <taxon>Pseudomonadota</taxon>
        <taxon>Gammaproteobacteria</taxon>
        <taxon>Oceanospirillales</taxon>
        <taxon>Halomonadaceae</taxon>
        <taxon>Halomonas</taxon>
    </lineage>
</organism>
<evidence type="ECO:0000256" key="2">
    <source>
        <dbReference type="ARBA" id="ARBA00023125"/>
    </source>
</evidence>
<dbReference type="SUPFAM" id="SSF52317">
    <property type="entry name" value="Class I glutamine amidotransferase-like"/>
    <property type="match status" value="1"/>
</dbReference>
<dbReference type="Gene3D" id="1.10.10.60">
    <property type="entry name" value="Homeodomain-like"/>
    <property type="match status" value="2"/>
</dbReference>
<dbReference type="Pfam" id="PF01965">
    <property type="entry name" value="DJ-1_PfpI"/>
    <property type="match status" value="1"/>
</dbReference>
<dbReference type="InterPro" id="IPR002818">
    <property type="entry name" value="DJ-1/PfpI"/>
</dbReference>
<evidence type="ECO:0000256" key="4">
    <source>
        <dbReference type="SAM" id="Phobius"/>
    </source>
</evidence>
<dbReference type="InterPro" id="IPR009057">
    <property type="entry name" value="Homeodomain-like_sf"/>
</dbReference>
<keyword evidence="4" id="KW-0472">Membrane</keyword>
<keyword evidence="3" id="KW-0804">Transcription</keyword>
<dbReference type="Pfam" id="PF12833">
    <property type="entry name" value="HTH_18"/>
    <property type="match status" value="1"/>
</dbReference>
<keyword evidence="7" id="KW-1185">Reference proteome</keyword>
<reference evidence="6" key="1">
    <citation type="submission" date="2021-02" db="EMBL/GenBank/DDBJ databases">
        <title>Strain Y2R2, a novel species of the genus Halomonas.</title>
        <authorList>
            <person name="Huang H."/>
        </authorList>
    </citation>
    <scope>NUCLEOTIDE SEQUENCE</scope>
    <source>
        <strain evidence="6">Y2R2</strain>
    </source>
</reference>
<dbReference type="Proteomes" id="UP000324285">
    <property type="component" value="Chromosome"/>
</dbReference>
<dbReference type="InterPro" id="IPR052158">
    <property type="entry name" value="INH-QAR"/>
</dbReference>
<keyword evidence="4" id="KW-0812">Transmembrane</keyword>